<dbReference type="Proteomes" id="UP001151081">
    <property type="component" value="Unassembled WGS sequence"/>
</dbReference>
<proteinExistence type="predicted"/>
<name>A0A9X4AYB8_9BACT</name>
<dbReference type="RefSeq" id="WP_272421977.1">
    <property type="nucleotide sequence ID" value="NZ_JAGTJJ010000049.1"/>
</dbReference>
<feature type="chain" id="PRO_5040974257" description="MYXO-CTERM domain-containing protein" evidence="1">
    <location>
        <begin position="22"/>
        <end position="185"/>
    </location>
</feature>
<evidence type="ECO:0000313" key="3">
    <source>
        <dbReference type="Proteomes" id="UP001151081"/>
    </source>
</evidence>
<dbReference type="EMBL" id="JAGTJJ010000049">
    <property type="protein sequence ID" value="MDC3987200.1"/>
    <property type="molecule type" value="Genomic_DNA"/>
</dbReference>
<feature type="signal peptide" evidence="1">
    <location>
        <begin position="1"/>
        <end position="21"/>
    </location>
</feature>
<comment type="caution">
    <text evidence="2">The sequence shown here is derived from an EMBL/GenBank/DDBJ whole genome shotgun (WGS) entry which is preliminary data.</text>
</comment>
<keyword evidence="3" id="KW-1185">Reference proteome</keyword>
<gene>
    <name evidence="2" type="ORF">KEG57_42425</name>
</gene>
<organism evidence="2 3">
    <name type="scientific">Polyangium jinanense</name>
    <dbReference type="NCBI Taxonomy" id="2829994"/>
    <lineage>
        <taxon>Bacteria</taxon>
        <taxon>Pseudomonadati</taxon>
        <taxon>Myxococcota</taxon>
        <taxon>Polyangia</taxon>
        <taxon>Polyangiales</taxon>
        <taxon>Polyangiaceae</taxon>
        <taxon>Polyangium</taxon>
    </lineage>
</organism>
<evidence type="ECO:0008006" key="4">
    <source>
        <dbReference type="Google" id="ProtNLM"/>
    </source>
</evidence>
<reference evidence="2 3" key="1">
    <citation type="submission" date="2021-04" db="EMBL/GenBank/DDBJ databases">
        <title>Genome analysis of Polyangium sp.</title>
        <authorList>
            <person name="Li Y."/>
            <person name="Wang J."/>
        </authorList>
    </citation>
    <scope>NUCLEOTIDE SEQUENCE [LARGE SCALE GENOMIC DNA]</scope>
    <source>
        <strain evidence="2 3">SDU14</strain>
    </source>
</reference>
<evidence type="ECO:0000256" key="1">
    <source>
        <dbReference type="SAM" id="SignalP"/>
    </source>
</evidence>
<sequence length="185" mass="17845">MRTRFFLFAAAAMLFAAPASADVLSDPPSDCPEGSVGEFCHGPPQCAPLFCETNVDCKDGATCVETELCIEEIGCSGGWIGDGAPPLEINVLGACDAASACPLGGTCSPLKVCVGGSGAGSGSGAGAGSGAGSGAGAGNGDSGDDDIAVTGCACSAVGDRAAPWLGLAMVAVGTGIAAARRRRAR</sequence>
<accession>A0A9X4AYB8</accession>
<dbReference type="AlphaFoldDB" id="A0A9X4AYB8"/>
<evidence type="ECO:0000313" key="2">
    <source>
        <dbReference type="EMBL" id="MDC3987200.1"/>
    </source>
</evidence>
<protein>
    <recommendedName>
        <fullName evidence="4">MYXO-CTERM domain-containing protein</fullName>
    </recommendedName>
</protein>
<keyword evidence="1" id="KW-0732">Signal</keyword>